<evidence type="ECO:0008006" key="4">
    <source>
        <dbReference type="Google" id="ProtNLM"/>
    </source>
</evidence>
<evidence type="ECO:0000313" key="2">
    <source>
        <dbReference type="EMBL" id="GLJ68765.1"/>
    </source>
</evidence>
<feature type="region of interest" description="Disordered" evidence="1">
    <location>
        <begin position="48"/>
        <end position="90"/>
    </location>
</feature>
<dbReference type="EMBL" id="BSEL01000005">
    <property type="protein sequence ID" value="GLJ68765.1"/>
    <property type="molecule type" value="Genomic_DNA"/>
</dbReference>
<name>A0ABQ5SXL8_9ACTN</name>
<protein>
    <recommendedName>
        <fullName evidence="4">Major facilitator superfamily (MFS) profile domain-containing protein</fullName>
    </recommendedName>
</protein>
<reference evidence="2" key="2">
    <citation type="submission" date="2023-01" db="EMBL/GenBank/DDBJ databases">
        <authorList>
            <person name="Sun Q."/>
            <person name="Evtushenko L."/>
        </authorList>
    </citation>
    <scope>NUCLEOTIDE SEQUENCE</scope>
    <source>
        <strain evidence="2">VKM Ac-1246</strain>
    </source>
</reference>
<sequence>MAVSETEPRAATPGRDFNRLWLATATSQAGSSIAYGALPLVDRRRPHVPRAGGLVDHHEGRPARRGARGRGACGGDEPTDRDRGGRRRTPALLGAAPVAFSYEKETYL</sequence>
<keyword evidence="3" id="KW-1185">Reference proteome</keyword>
<proteinExistence type="predicted"/>
<gene>
    <name evidence="2" type="ORF">GCM10017579_28010</name>
</gene>
<evidence type="ECO:0000313" key="3">
    <source>
        <dbReference type="Proteomes" id="UP001142292"/>
    </source>
</evidence>
<dbReference type="Proteomes" id="UP001142292">
    <property type="component" value="Unassembled WGS sequence"/>
</dbReference>
<organism evidence="2 3">
    <name type="scientific">Nocardioides luteus</name>
    <dbReference type="NCBI Taxonomy" id="1844"/>
    <lineage>
        <taxon>Bacteria</taxon>
        <taxon>Bacillati</taxon>
        <taxon>Actinomycetota</taxon>
        <taxon>Actinomycetes</taxon>
        <taxon>Propionibacteriales</taxon>
        <taxon>Nocardioidaceae</taxon>
        <taxon>Nocardioides</taxon>
    </lineage>
</organism>
<accession>A0ABQ5SXL8</accession>
<reference evidence="2" key="1">
    <citation type="journal article" date="2014" name="Int. J. Syst. Evol. Microbiol.">
        <title>Complete genome of a new Firmicutes species belonging to the dominant human colonic microbiota ('Ruminococcus bicirculans') reveals two chromosomes and a selective capacity to utilize plant glucans.</title>
        <authorList>
            <consortium name="NISC Comparative Sequencing Program"/>
            <person name="Wegmann U."/>
            <person name="Louis P."/>
            <person name="Goesmann A."/>
            <person name="Henrissat B."/>
            <person name="Duncan S.H."/>
            <person name="Flint H.J."/>
        </authorList>
    </citation>
    <scope>NUCLEOTIDE SEQUENCE</scope>
    <source>
        <strain evidence="2">VKM Ac-1246</strain>
    </source>
</reference>
<comment type="caution">
    <text evidence="2">The sequence shown here is derived from an EMBL/GenBank/DDBJ whole genome shotgun (WGS) entry which is preliminary data.</text>
</comment>
<evidence type="ECO:0000256" key="1">
    <source>
        <dbReference type="SAM" id="MobiDB-lite"/>
    </source>
</evidence>